<dbReference type="OrthoDB" id="3261594at2759"/>
<dbReference type="STRING" id="870435.A0A0C3J676"/>
<reference evidence="2" key="2">
    <citation type="submission" date="2015-01" db="EMBL/GenBank/DDBJ databases">
        <title>Evolutionary Origins and Diversification of the Mycorrhizal Mutualists.</title>
        <authorList>
            <consortium name="DOE Joint Genome Institute"/>
            <consortium name="Mycorrhizal Genomics Consortium"/>
            <person name="Kohler A."/>
            <person name="Kuo A."/>
            <person name="Nagy L.G."/>
            <person name="Floudas D."/>
            <person name="Copeland A."/>
            <person name="Barry K.W."/>
            <person name="Cichocki N."/>
            <person name="Veneault-Fourrey C."/>
            <person name="LaButti K."/>
            <person name="Lindquist E.A."/>
            <person name="Lipzen A."/>
            <person name="Lundell T."/>
            <person name="Morin E."/>
            <person name="Murat C."/>
            <person name="Riley R."/>
            <person name="Ohm R."/>
            <person name="Sun H."/>
            <person name="Tunlid A."/>
            <person name="Henrissat B."/>
            <person name="Grigoriev I.V."/>
            <person name="Hibbett D.S."/>
            <person name="Martin F."/>
        </authorList>
    </citation>
    <scope>NUCLEOTIDE SEQUENCE [LARGE SCALE GENOMIC DNA]</scope>
    <source>
        <strain evidence="2">Marx 270</strain>
    </source>
</reference>
<dbReference type="Proteomes" id="UP000054217">
    <property type="component" value="Unassembled WGS sequence"/>
</dbReference>
<dbReference type="InParanoid" id="A0A0C3J676"/>
<reference evidence="1 2" key="1">
    <citation type="submission" date="2014-04" db="EMBL/GenBank/DDBJ databases">
        <authorList>
            <consortium name="DOE Joint Genome Institute"/>
            <person name="Kuo A."/>
            <person name="Kohler A."/>
            <person name="Costa M.D."/>
            <person name="Nagy L.G."/>
            <person name="Floudas D."/>
            <person name="Copeland A."/>
            <person name="Barry K.W."/>
            <person name="Cichocki N."/>
            <person name="Veneault-Fourrey C."/>
            <person name="LaButti K."/>
            <person name="Lindquist E.A."/>
            <person name="Lipzen A."/>
            <person name="Lundell T."/>
            <person name="Morin E."/>
            <person name="Murat C."/>
            <person name="Sun H."/>
            <person name="Tunlid A."/>
            <person name="Henrissat B."/>
            <person name="Grigoriev I.V."/>
            <person name="Hibbett D.S."/>
            <person name="Martin F."/>
            <person name="Nordberg H.P."/>
            <person name="Cantor M.N."/>
            <person name="Hua S.X."/>
        </authorList>
    </citation>
    <scope>NUCLEOTIDE SEQUENCE [LARGE SCALE GENOMIC DNA]</scope>
    <source>
        <strain evidence="1 2">Marx 270</strain>
    </source>
</reference>
<evidence type="ECO:0000313" key="2">
    <source>
        <dbReference type="Proteomes" id="UP000054217"/>
    </source>
</evidence>
<dbReference type="HOGENOM" id="CLU_007337_1_2_1"/>
<protein>
    <submittedName>
        <fullName evidence="1">Uncharacterized protein</fullName>
    </submittedName>
</protein>
<organism evidence="1 2">
    <name type="scientific">Pisolithus tinctorius Marx 270</name>
    <dbReference type="NCBI Taxonomy" id="870435"/>
    <lineage>
        <taxon>Eukaryota</taxon>
        <taxon>Fungi</taxon>
        <taxon>Dikarya</taxon>
        <taxon>Basidiomycota</taxon>
        <taxon>Agaricomycotina</taxon>
        <taxon>Agaricomycetes</taxon>
        <taxon>Agaricomycetidae</taxon>
        <taxon>Boletales</taxon>
        <taxon>Sclerodermatineae</taxon>
        <taxon>Pisolithaceae</taxon>
        <taxon>Pisolithus</taxon>
    </lineage>
</organism>
<accession>A0A0C3J676</accession>
<name>A0A0C3J676_PISTI</name>
<sequence>MCPDSCVAFTGPYVDLRECPICRSSRWNQQRLQGTSGCNKIPAKTFTTIPLGPQLQALYHNPAQACDMCYLYEHTQQFRETRSTSLTNDVTAGWDYLGIVLDGEIQENNIILSVSLDGAQLYESKQSDCWLYIWIILNLSPDKWYKKTHILPGGFIPRPNKPKNLDSFLFIGMHNLSALQSEGLHIWDSSCDTKFQANLYLLFTMANGPGLVYWDGMVGHSGKNGCRMYCPTPG</sequence>
<keyword evidence="2" id="KW-1185">Reference proteome</keyword>
<dbReference type="InterPro" id="IPR004242">
    <property type="entry name" value="Transposase_21"/>
</dbReference>
<evidence type="ECO:0000313" key="1">
    <source>
        <dbReference type="EMBL" id="KIN93211.1"/>
    </source>
</evidence>
<dbReference type="EMBL" id="KN832199">
    <property type="protein sequence ID" value="KIN93211.1"/>
    <property type="molecule type" value="Genomic_DNA"/>
</dbReference>
<dbReference type="AlphaFoldDB" id="A0A0C3J676"/>
<dbReference type="Pfam" id="PF02992">
    <property type="entry name" value="Transposase_21"/>
    <property type="match status" value="1"/>
</dbReference>
<gene>
    <name evidence="1" type="ORF">M404DRAFT_171617</name>
</gene>
<proteinExistence type="predicted"/>